<evidence type="ECO:0000256" key="5">
    <source>
        <dbReference type="ARBA" id="ARBA00022771"/>
    </source>
</evidence>
<feature type="region of interest" description="Disordered" evidence="10">
    <location>
        <begin position="560"/>
        <end position="586"/>
    </location>
</feature>
<keyword evidence="4" id="KW-0479">Metal-binding</keyword>
<dbReference type="GO" id="GO:0000123">
    <property type="term" value="C:histone acetyltransferase complex"/>
    <property type="evidence" value="ECO:0007669"/>
    <property type="project" value="TreeGrafter"/>
</dbReference>
<evidence type="ECO:0000313" key="13">
    <source>
        <dbReference type="Proteomes" id="UP001172457"/>
    </source>
</evidence>
<evidence type="ECO:0000259" key="11">
    <source>
        <dbReference type="PROSITE" id="PS50134"/>
    </source>
</evidence>
<evidence type="ECO:0000256" key="10">
    <source>
        <dbReference type="SAM" id="MobiDB-lite"/>
    </source>
</evidence>
<dbReference type="InterPro" id="IPR035898">
    <property type="entry name" value="TAZ_dom_sf"/>
</dbReference>
<dbReference type="GO" id="GO:0045944">
    <property type="term" value="P:positive regulation of transcription by RNA polymerase II"/>
    <property type="evidence" value="ECO:0007669"/>
    <property type="project" value="TreeGrafter"/>
</dbReference>
<dbReference type="PANTHER" id="PTHR13808:SF60">
    <property type="entry name" value="HISTONE ACETYLTRANSFERASE"/>
    <property type="match status" value="1"/>
</dbReference>
<evidence type="ECO:0000256" key="4">
    <source>
        <dbReference type="ARBA" id="ARBA00022723"/>
    </source>
</evidence>
<dbReference type="PROSITE" id="PS50134">
    <property type="entry name" value="ZF_TAZ"/>
    <property type="match status" value="1"/>
</dbReference>
<accession>A0AA38TUH0</accession>
<keyword evidence="9" id="KW-0539">Nucleus</keyword>
<organism evidence="12 13">
    <name type="scientific">Centaurea solstitialis</name>
    <name type="common">yellow star-thistle</name>
    <dbReference type="NCBI Taxonomy" id="347529"/>
    <lineage>
        <taxon>Eukaryota</taxon>
        <taxon>Viridiplantae</taxon>
        <taxon>Streptophyta</taxon>
        <taxon>Embryophyta</taxon>
        <taxon>Tracheophyta</taxon>
        <taxon>Spermatophyta</taxon>
        <taxon>Magnoliopsida</taxon>
        <taxon>eudicotyledons</taxon>
        <taxon>Gunneridae</taxon>
        <taxon>Pentapetalae</taxon>
        <taxon>asterids</taxon>
        <taxon>campanulids</taxon>
        <taxon>Asterales</taxon>
        <taxon>Asteraceae</taxon>
        <taxon>Carduoideae</taxon>
        <taxon>Cardueae</taxon>
        <taxon>Centaureinae</taxon>
        <taxon>Centaurea</taxon>
    </lineage>
</organism>
<evidence type="ECO:0000313" key="12">
    <source>
        <dbReference type="EMBL" id="KAJ9567104.1"/>
    </source>
</evidence>
<evidence type="ECO:0000256" key="1">
    <source>
        <dbReference type="ARBA" id="ARBA00004123"/>
    </source>
</evidence>
<evidence type="ECO:0000256" key="7">
    <source>
        <dbReference type="ARBA" id="ARBA00023015"/>
    </source>
</evidence>
<feature type="compositionally biased region" description="Polar residues" evidence="10">
    <location>
        <begin position="258"/>
        <end position="268"/>
    </location>
</feature>
<proteinExistence type="predicted"/>
<dbReference type="InterPro" id="IPR000197">
    <property type="entry name" value="Znf_TAZ"/>
</dbReference>
<comment type="subcellular location">
    <subcellularLocation>
        <location evidence="1">Nucleus</location>
    </subcellularLocation>
</comment>
<dbReference type="InterPro" id="IPR013178">
    <property type="entry name" value="Histone_AcTrfase_Rtt109/CBP"/>
</dbReference>
<keyword evidence="3" id="KW-0808">Transferase</keyword>
<evidence type="ECO:0000256" key="9">
    <source>
        <dbReference type="ARBA" id="ARBA00023242"/>
    </source>
</evidence>
<dbReference type="GO" id="GO:0005667">
    <property type="term" value="C:transcription regulator complex"/>
    <property type="evidence" value="ECO:0007669"/>
    <property type="project" value="TreeGrafter"/>
</dbReference>
<dbReference type="GO" id="GO:0005634">
    <property type="term" value="C:nucleus"/>
    <property type="evidence" value="ECO:0007669"/>
    <property type="project" value="UniProtKB-SubCell"/>
</dbReference>
<sequence length="816" mass="89774">MPRGGEASLIGSLELSHFVMKHILARSQQDKNEFTGSHGRTVLKAGFQSSWEFIPAIPQQQNMMQNSEGPHAPLNMEPGFVKTRRFIQDRIYESLMQRQQTREIAPKNMLDIVRRLEEGLFKTATTKEEYMNLETLENRLQILIRRLPLNNHNQRYQQQNNTSVAMGTMIPTPGVAQSGNSSLMVPSSRDSSLVGPGGGNSMMSSGVNAGSFSMNTTGPSRGMHSGSFGSEGGLTDGGQQSLSNFSVSSGGNSFISSTGAQRMASQMMPTPGYNNNANSTNNQSYMKMEPSTNVSTLSGGVDSTMVSQSQPLQQKQQVGGGQNSRILHSLGSHMGGGIRSTLNQSAAYGFSNGSLNGNLGMMGKSSQAINSLGTSEGFLRDSHYGNSVKPVQQYFDQHQGQMSQGDGYGSGTADSGRSGNFYAPTTSATSLMNINPVNLPALQGTNSSLVVNHSNLHNADHPVTMKPSVDQSEEMDFRSQHLLRESAANAQQPLHFQQQLLRSQRQQKQQNQRLPPYGQSQMISDLGVRIKAEPGMERHNETLQPQAYDQFQSSSQAINSNSFQQNSGEDHNRASQLRSLSSGSQQDMCLSMAETSEQLQQPHFGVDPRNDLISSIGVQPDALLQGGQWHSRSQEASHELGNLSNELHIQEEFRQGKIGHDQGQRNNLSSESMNHQMAAKRSVDQPDNRSATLDRGLQYRYQKRWLLFLFHARSCTYAPGKCPEVNCITVQNLLNHITSCNVVTQCQHPRCHRTKTLLQHYKSCRDQNCPVCVPVKLFLIQKGSHRTNLNPSFPQSGNGSSCDYSLMVFVDILLHL</sequence>
<feature type="region of interest" description="Disordered" evidence="10">
    <location>
        <begin position="458"/>
        <end position="477"/>
    </location>
</feature>
<feature type="region of interest" description="Disordered" evidence="10">
    <location>
        <begin position="218"/>
        <end position="299"/>
    </location>
</feature>
<evidence type="ECO:0000256" key="2">
    <source>
        <dbReference type="ARBA" id="ARBA00013184"/>
    </source>
</evidence>
<name>A0AA38TUH0_9ASTR</name>
<dbReference type="Gene3D" id="1.20.1020.10">
    <property type="entry name" value="TAZ domain"/>
    <property type="match status" value="1"/>
</dbReference>
<dbReference type="GO" id="GO:0003713">
    <property type="term" value="F:transcription coactivator activity"/>
    <property type="evidence" value="ECO:0007669"/>
    <property type="project" value="TreeGrafter"/>
</dbReference>
<keyword evidence="7" id="KW-0805">Transcription regulation</keyword>
<feature type="region of interest" description="Disordered" evidence="10">
    <location>
        <begin position="176"/>
        <end position="199"/>
    </location>
</feature>
<dbReference type="Proteomes" id="UP001172457">
    <property type="component" value="Chromosome 1"/>
</dbReference>
<feature type="region of interest" description="Disordered" evidence="10">
    <location>
        <begin position="660"/>
        <end position="690"/>
    </location>
</feature>
<feature type="region of interest" description="Disordered" evidence="10">
    <location>
        <begin position="503"/>
        <end position="523"/>
    </location>
</feature>
<evidence type="ECO:0000256" key="8">
    <source>
        <dbReference type="ARBA" id="ARBA00023163"/>
    </source>
</evidence>
<feature type="compositionally biased region" description="Polar residues" evidence="10">
    <location>
        <begin position="664"/>
        <end position="675"/>
    </location>
</feature>
<comment type="caution">
    <text evidence="12">The sequence shown here is derived from an EMBL/GenBank/DDBJ whole genome shotgun (WGS) entry which is preliminary data.</text>
</comment>
<dbReference type="AlphaFoldDB" id="A0AA38TUH0"/>
<gene>
    <name evidence="12" type="ORF">OSB04_003070</name>
</gene>
<evidence type="ECO:0000256" key="3">
    <source>
        <dbReference type="ARBA" id="ARBA00022679"/>
    </source>
</evidence>
<evidence type="ECO:0000256" key="6">
    <source>
        <dbReference type="ARBA" id="ARBA00022833"/>
    </source>
</evidence>
<feature type="compositionally biased region" description="Low complexity" evidence="10">
    <location>
        <begin position="575"/>
        <end position="586"/>
    </location>
</feature>
<dbReference type="EC" id="2.3.1.48" evidence="2"/>
<feature type="compositionally biased region" description="Low complexity" evidence="10">
    <location>
        <begin position="503"/>
        <end position="514"/>
    </location>
</feature>
<dbReference type="GO" id="GO:0031490">
    <property type="term" value="F:chromatin DNA binding"/>
    <property type="evidence" value="ECO:0007669"/>
    <property type="project" value="TreeGrafter"/>
</dbReference>
<reference evidence="12" key="1">
    <citation type="submission" date="2023-03" db="EMBL/GenBank/DDBJ databases">
        <title>Chromosome-scale reference genome and RAD-based genetic map of yellow starthistle (Centaurea solstitialis) reveal putative structural variation and QTLs associated with invader traits.</title>
        <authorList>
            <person name="Reatini B."/>
            <person name="Cang F.A."/>
            <person name="Jiang Q."/>
            <person name="Mckibben M.T.W."/>
            <person name="Barker M.S."/>
            <person name="Rieseberg L.H."/>
            <person name="Dlugosch K.M."/>
        </authorList>
    </citation>
    <scope>NUCLEOTIDE SEQUENCE</scope>
    <source>
        <strain evidence="12">CAN-66</strain>
        <tissue evidence="12">Leaf</tissue>
    </source>
</reference>
<dbReference type="SMART" id="SM00551">
    <property type="entry name" value="ZnF_TAZ"/>
    <property type="match status" value="1"/>
</dbReference>
<dbReference type="GO" id="GO:0008270">
    <property type="term" value="F:zinc ion binding"/>
    <property type="evidence" value="ECO:0007669"/>
    <property type="project" value="UniProtKB-KW"/>
</dbReference>
<keyword evidence="5" id="KW-0863">Zinc-finger</keyword>
<dbReference type="SUPFAM" id="SSF57933">
    <property type="entry name" value="TAZ domain"/>
    <property type="match status" value="1"/>
</dbReference>
<keyword evidence="13" id="KW-1185">Reference proteome</keyword>
<feature type="domain" description="TAZ-type" evidence="11">
    <location>
        <begin position="695"/>
        <end position="775"/>
    </location>
</feature>
<dbReference type="PANTHER" id="PTHR13808">
    <property type="entry name" value="CBP/P300-RELATED"/>
    <property type="match status" value="1"/>
</dbReference>
<dbReference type="Pfam" id="PF02135">
    <property type="entry name" value="zf-TAZ"/>
    <property type="match status" value="1"/>
</dbReference>
<protein>
    <recommendedName>
        <fullName evidence="2">histone acetyltransferase</fullName>
        <ecNumber evidence="2">2.3.1.48</ecNumber>
    </recommendedName>
</protein>
<feature type="compositionally biased region" description="Low complexity" evidence="10">
    <location>
        <begin position="241"/>
        <end position="257"/>
    </location>
</feature>
<feature type="compositionally biased region" description="Polar residues" evidence="10">
    <location>
        <begin position="176"/>
        <end position="191"/>
    </location>
</feature>
<keyword evidence="8" id="KW-0804">Transcription</keyword>
<dbReference type="EMBL" id="JARYMX010000001">
    <property type="protein sequence ID" value="KAJ9567104.1"/>
    <property type="molecule type" value="Genomic_DNA"/>
</dbReference>
<keyword evidence="6" id="KW-0862">Zinc</keyword>
<dbReference type="GO" id="GO:0004402">
    <property type="term" value="F:histone acetyltransferase activity"/>
    <property type="evidence" value="ECO:0007669"/>
    <property type="project" value="InterPro"/>
</dbReference>